<dbReference type="GO" id="GO:0000166">
    <property type="term" value="F:nucleotide binding"/>
    <property type="evidence" value="ECO:0007669"/>
    <property type="project" value="UniProtKB-KW"/>
</dbReference>
<dbReference type="PANTHER" id="PTHR11920:SF335">
    <property type="entry name" value="GUANYLATE CYCLASE"/>
    <property type="match status" value="1"/>
</dbReference>
<protein>
    <submittedName>
        <fullName evidence="11">Class 3 adenylate cyclase</fullName>
    </submittedName>
</protein>
<dbReference type="GO" id="GO:0016020">
    <property type="term" value="C:membrane"/>
    <property type="evidence" value="ECO:0007669"/>
    <property type="project" value="UniProtKB-SubCell"/>
</dbReference>
<feature type="transmembrane region" description="Helical" evidence="8">
    <location>
        <begin position="21"/>
        <end position="42"/>
    </location>
</feature>
<evidence type="ECO:0000313" key="12">
    <source>
        <dbReference type="Proteomes" id="UP000585507"/>
    </source>
</evidence>
<dbReference type="PROSITE" id="PS00452">
    <property type="entry name" value="GUANYLATE_CYCLASE_1"/>
    <property type="match status" value="1"/>
</dbReference>
<dbReference type="RefSeq" id="WP_018324905.1">
    <property type="nucleotide sequence ID" value="NZ_JACHBK010000005.1"/>
</dbReference>
<dbReference type="AlphaFoldDB" id="A0A7W8X8S4"/>
<feature type="domain" description="Guanylate cyclase" evidence="9">
    <location>
        <begin position="538"/>
        <end position="665"/>
    </location>
</feature>
<evidence type="ECO:0000256" key="8">
    <source>
        <dbReference type="SAM" id="Phobius"/>
    </source>
</evidence>
<name>A0A7W8X8S4_9HYPH</name>
<keyword evidence="6 7" id="KW-0456">Lyase</keyword>
<dbReference type="InterPro" id="IPR001054">
    <property type="entry name" value="A/G_cyclase"/>
</dbReference>
<evidence type="ECO:0000256" key="6">
    <source>
        <dbReference type="ARBA" id="ARBA00023239"/>
    </source>
</evidence>
<dbReference type="GO" id="GO:0004016">
    <property type="term" value="F:adenylate cyclase activity"/>
    <property type="evidence" value="ECO:0007669"/>
    <property type="project" value="UniProtKB-ARBA"/>
</dbReference>
<dbReference type="SMART" id="SM00044">
    <property type="entry name" value="CYCc"/>
    <property type="match status" value="1"/>
</dbReference>
<keyword evidence="2 8" id="KW-0812">Transmembrane</keyword>
<evidence type="ECO:0000313" key="11">
    <source>
        <dbReference type="EMBL" id="MBB5535971.1"/>
    </source>
</evidence>
<dbReference type="Gene3D" id="3.30.450.20">
    <property type="entry name" value="PAS domain"/>
    <property type="match status" value="1"/>
</dbReference>
<evidence type="ECO:0000259" key="10">
    <source>
        <dbReference type="PROSITE" id="PS50885"/>
    </source>
</evidence>
<dbReference type="PANTHER" id="PTHR11920">
    <property type="entry name" value="GUANYLYL CYCLASE"/>
    <property type="match status" value="1"/>
</dbReference>
<keyword evidence="4 8" id="KW-1133">Transmembrane helix</keyword>
<evidence type="ECO:0000256" key="4">
    <source>
        <dbReference type="ARBA" id="ARBA00022989"/>
    </source>
</evidence>
<evidence type="ECO:0000256" key="3">
    <source>
        <dbReference type="ARBA" id="ARBA00022741"/>
    </source>
</evidence>
<evidence type="ECO:0000256" key="1">
    <source>
        <dbReference type="ARBA" id="ARBA00004370"/>
    </source>
</evidence>
<organism evidence="11 12">
    <name type="scientific">Rhizobium giardinii</name>
    <dbReference type="NCBI Taxonomy" id="56731"/>
    <lineage>
        <taxon>Bacteria</taxon>
        <taxon>Pseudomonadati</taxon>
        <taxon>Pseudomonadota</taxon>
        <taxon>Alphaproteobacteria</taxon>
        <taxon>Hyphomicrobiales</taxon>
        <taxon>Rhizobiaceae</taxon>
        <taxon>Rhizobium/Agrobacterium group</taxon>
        <taxon>Rhizobium</taxon>
    </lineage>
</organism>
<keyword evidence="5 8" id="KW-0472">Membrane</keyword>
<dbReference type="InterPro" id="IPR018297">
    <property type="entry name" value="A/G_cyclase_CS"/>
</dbReference>
<keyword evidence="3" id="KW-0547">Nucleotide-binding</keyword>
<dbReference type="SMART" id="SM00304">
    <property type="entry name" value="HAMP"/>
    <property type="match status" value="1"/>
</dbReference>
<feature type="domain" description="HAMP" evidence="10">
    <location>
        <begin position="446"/>
        <end position="498"/>
    </location>
</feature>
<dbReference type="InterPro" id="IPR050401">
    <property type="entry name" value="Cyclic_nucleotide_synthase"/>
</dbReference>
<dbReference type="PROSITE" id="PS50125">
    <property type="entry name" value="GUANYLATE_CYCLASE_2"/>
    <property type="match status" value="1"/>
</dbReference>
<proteinExistence type="inferred from homology"/>
<dbReference type="Gene3D" id="3.30.70.1230">
    <property type="entry name" value="Nucleotide cyclase"/>
    <property type="match status" value="1"/>
</dbReference>
<dbReference type="Proteomes" id="UP000585507">
    <property type="component" value="Unassembled WGS sequence"/>
</dbReference>
<dbReference type="CDD" id="cd07302">
    <property type="entry name" value="CHD"/>
    <property type="match status" value="1"/>
</dbReference>
<dbReference type="EMBL" id="JACHBK010000005">
    <property type="protein sequence ID" value="MBB5535971.1"/>
    <property type="molecule type" value="Genomic_DNA"/>
</dbReference>
<dbReference type="GO" id="GO:0009190">
    <property type="term" value="P:cyclic nucleotide biosynthetic process"/>
    <property type="evidence" value="ECO:0007669"/>
    <property type="project" value="InterPro"/>
</dbReference>
<accession>A0A7W8X8S4</accession>
<dbReference type="Pfam" id="PF00672">
    <property type="entry name" value="HAMP"/>
    <property type="match status" value="1"/>
</dbReference>
<evidence type="ECO:0000256" key="7">
    <source>
        <dbReference type="RuleBase" id="RU000405"/>
    </source>
</evidence>
<sequence length="710" mass="77454">MPLADMTGSSRTAHRGLAAKLFAILVLVGAITVLATGVLGYFRARDALEKAVFNQLTIARQTKARQVETYFRTIVSELRLLSTSQMVIDATREFRIAIDQLDRGGASPELRRKVGDWYAANYIPQMRSVLGREPPLSDYLPVGGAPYYLQYHYIVENPNPPERRKLLDDAGDGSEYSRLHAIYHPLMRAAATTVGFFDLMIGDPKSGRLIYTVQKEVDFTTSLQFGPYRRSNVAAAVARCAETADRSAICLEDFAPYAPSGGAPIAFMGAPVIDQGVVTGVLIAQLSNDEIDNVVTSVRRWRQDGFGETGEAYLVGPDYLVRSSPRAFYENRQGYFAELKSVGASGDEVAAIQRFGTPVMHQRIDTYATRAALAGVEGIGEIIGYRGAPTLASWGPLAIPGVKWALVAKIDTAEAFAPIARLRQDLLIVGGLVLLAVTATAAWLSRVLLGPLRELTSGVKRFAAGDYGASVPVRTRDEIGQLCLAFNGMVEDLRQKNTVIENKNRENEELLLNVLPAPIANRLRAGEAGIADGFAEVTVAFADLVGFTALTSEMPPHEVVTLLNGLFTRFDVAATDLGIEKIKTVGDAYMAVCGLPEPVANHTERMVRMAIRMVHITREHAMEHNISMKLRVGVNCGPVVAGIIGKSKYIYDLWGDTVNLASRMESGSVPDAVQVTRAVYEQLKHQFVFEPRGPVEVKGKGKVEAWLLRL</sequence>
<gene>
    <name evidence="11" type="ORF">GGD55_002675</name>
</gene>
<evidence type="ECO:0000256" key="5">
    <source>
        <dbReference type="ARBA" id="ARBA00023136"/>
    </source>
</evidence>
<comment type="similarity">
    <text evidence="7">Belongs to the adenylyl cyclase class-4/guanylyl cyclase family.</text>
</comment>
<comment type="subcellular location">
    <subcellularLocation>
        <location evidence="1">Membrane</location>
    </subcellularLocation>
</comment>
<dbReference type="PROSITE" id="PS50885">
    <property type="entry name" value="HAMP"/>
    <property type="match status" value="1"/>
</dbReference>
<evidence type="ECO:0000256" key="2">
    <source>
        <dbReference type="ARBA" id="ARBA00022692"/>
    </source>
</evidence>
<dbReference type="GO" id="GO:0035556">
    <property type="term" value="P:intracellular signal transduction"/>
    <property type="evidence" value="ECO:0007669"/>
    <property type="project" value="InterPro"/>
</dbReference>
<dbReference type="SUPFAM" id="SSF158472">
    <property type="entry name" value="HAMP domain-like"/>
    <property type="match status" value="1"/>
</dbReference>
<dbReference type="Pfam" id="PF00211">
    <property type="entry name" value="Guanylate_cyc"/>
    <property type="match status" value="1"/>
</dbReference>
<evidence type="ECO:0000259" key="9">
    <source>
        <dbReference type="PROSITE" id="PS50125"/>
    </source>
</evidence>
<dbReference type="Gene3D" id="1.10.8.500">
    <property type="entry name" value="HAMP domain in histidine kinase"/>
    <property type="match status" value="1"/>
</dbReference>
<dbReference type="SUPFAM" id="SSF55073">
    <property type="entry name" value="Nucleotide cyclase"/>
    <property type="match status" value="1"/>
</dbReference>
<dbReference type="CDD" id="cd06225">
    <property type="entry name" value="HAMP"/>
    <property type="match status" value="1"/>
</dbReference>
<keyword evidence="12" id="KW-1185">Reference proteome</keyword>
<comment type="caution">
    <text evidence="11">The sequence shown here is derived from an EMBL/GenBank/DDBJ whole genome shotgun (WGS) entry which is preliminary data.</text>
</comment>
<dbReference type="InterPro" id="IPR029787">
    <property type="entry name" value="Nucleotide_cyclase"/>
</dbReference>
<reference evidence="11 12" key="1">
    <citation type="submission" date="2020-08" db="EMBL/GenBank/DDBJ databases">
        <title>Genomic Encyclopedia of Type Strains, Phase IV (KMG-V): Genome sequencing to study the core and pangenomes of soil and plant-associated prokaryotes.</title>
        <authorList>
            <person name="Whitman W."/>
        </authorList>
    </citation>
    <scope>NUCLEOTIDE SEQUENCE [LARGE SCALE GENOMIC DNA]</scope>
    <source>
        <strain evidence="11 12">SEMIA 4084</strain>
    </source>
</reference>
<dbReference type="InterPro" id="IPR003660">
    <property type="entry name" value="HAMP_dom"/>
</dbReference>